<dbReference type="PANTHER" id="PTHR11581">
    <property type="entry name" value="30S/40S RIBOSOMAL PROTEIN S4"/>
    <property type="match status" value="1"/>
</dbReference>
<dbReference type="GO" id="GO:0006412">
    <property type="term" value="P:translation"/>
    <property type="evidence" value="ECO:0007669"/>
    <property type="project" value="InterPro"/>
</dbReference>
<sequence length="278" mass="31116">MSHHVHLPRLINARQLLHPNDPCTHRSIASFNQGLAAEDQDHLSVFKLQECLPLTVLLHNRPKYVLTGKEVLSIVKQWLIKIDDKVRTDLTYLTGFSDVISIEKSSEHFHLFYDVLKVAIDTGGVPHIVTNNSYTICYPDPVLQVNDTVKYDLDQAKVVDILEFDMGNIVIVHCEKHIGGFNIVHVKDCSTILSLPGVSSFLSVLFLPLLACRVTNIFVIGEGNNLWIPLLKGKGTKLSISEERNLKRKHAAEQWMGLAPVVVTTMQCTQPRLGGTLL</sequence>
<dbReference type="AlphaFoldDB" id="A0A8H6YL78"/>
<name>A0A8H6YL78_9AGAR</name>
<dbReference type="EMBL" id="JACAZI010000005">
    <property type="protein sequence ID" value="KAF7360306.1"/>
    <property type="molecule type" value="Genomic_DNA"/>
</dbReference>
<dbReference type="Gene3D" id="3.10.290.10">
    <property type="entry name" value="RNA-binding S4 domain"/>
    <property type="match status" value="1"/>
</dbReference>
<dbReference type="OrthoDB" id="1109245at2759"/>
<evidence type="ECO:0000313" key="8">
    <source>
        <dbReference type="Proteomes" id="UP000620124"/>
    </source>
</evidence>
<dbReference type="GO" id="GO:0019843">
    <property type="term" value="F:rRNA binding"/>
    <property type="evidence" value="ECO:0007669"/>
    <property type="project" value="UniProtKB-KW"/>
</dbReference>
<evidence type="ECO:0000259" key="5">
    <source>
        <dbReference type="Pfam" id="PF00900"/>
    </source>
</evidence>
<keyword evidence="2" id="KW-0694">RNA-binding</keyword>
<dbReference type="InterPro" id="IPR000876">
    <property type="entry name" value="Ribosomal_eS4"/>
</dbReference>
<evidence type="ECO:0000259" key="6">
    <source>
        <dbReference type="Pfam" id="PF16121"/>
    </source>
</evidence>
<dbReference type="Gene3D" id="2.40.50.740">
    <property type="match status" value="1"/>
</dbReference>
<dbReference type="Pfam" id="PF00900">
    <property type="entry name" value="Ribosomal_S4e"/>
    <property type="match status" value="1"/>
</dbReference>
<keyword evidence="3 7" id="KW-0689">Ribosomal protein</keyword>
<accession>A0A8H6YL78</accession>
<evidence type="ECO:0000256" key="1">
    <source>
        <dbReference type="ARBA" id="ARBA00022730"/>
    </source>
</evidence>
<dbReference type="InterPro" id="IPR032277">
    <property type="entry name" value="Ribosomal_eS4_C"/>
</dbReference>
<evidence type="ECO:0000256" key="2">
    <source>
        <dbReference type="ARBA" id="ARBA00022884"/>
    </source>
</evidence>
<protein>
    <submittedName>
        <fullName evidence="7">40S ribosomal protein S4</fullName>
    </submittedName>
</protein>
<dbReference type="Pfam" id="PF16121">
    <property type="entry name" value="40S_S4_C"/>
    <property type="match status" value="1"/>
</dbReference>
<proteinExistence type="predicted"/>
<dbReference type="InterPro" id="IPR038237">
    <property type="entry name" value="Ribosomal_eS4_central_sf"/>
</dbReference>
<organism evidence="7 8">
    <name type="scientific">Mycena venus</name>
    <dbReference type="NCBI Taxonomy" id="2733690"/>
    <lineage>
        <taxon>Eukaryota</taxon>
        <taxon>Fungi</taxon>
        <taxon>Dikarya</taxon>
        <taxon>Basidiomycota</taxon>
        <taxon>Agaricomycotina</taxon>
        <taxon>Agaricomycetes</taxon>
        <taxon>Agaricomycetidae</taxon>
        <taxon>Agaricales</taxon>
        <taxon>Marasmiineae</taxon>
        <taxon>Mycenaceae</taxon>
        <taxon>Mycena</taxon>
    </lineage>
</organism>
<keyword evidence="4" id="KW-0687">Ribonucleoprotein</keyword>
<keyword evidence="8" id="KW-1185">Reference proteome</keyword>
<dbReference type="GO" id="GO:0003735">
    <property type="term" value="F:structural constituent of ribosome"/>
    <property type="evidence" value="ECO:0007669"/>
    <property type="project" value="InterPro"/>
</dbReference>
<evidence type="ECO:0000256" key="4">
    <source>
        <dbReference type="ARBA" id="ARBA00023274"/>
    </source>
</evidence>
<comment type="caution">
    <text evidence="7">The sequence shown here is derived from an EMBL/GenBank/DDBJ whole genome shotgun (WGS) entry which is preliminary data.</text>
</comment>
<keyword evidence="1" id="KW-0699">rRNA-binding</keyword>
<evidence type="ECO:0000313" key="7">
    <source>
        <dbReference type="EMBL" id="KAF7360306.1"/>
    </source>
</evidence>
<reference evidence="7" key="1">
    <citation type="submission" date="2020-05" db="EMBL/GenBank/DDBJ databases">
        <title>Mycena genomes resolve the evolution of fungal bioluminescence.</title>
        <authorList>
            <person name="Tsai I.J."/>
        </authorList>
    </citation>
    <scope>NUCLEOTIDE SEQUENCE</scope>
    <source>
        <strain evidence="7">CCC161011</strain>
    </source>
</reference>
<feature type="domain" description="Small ribosomal subunit protein eS4 C-terminal" evidence="6">
    <location>
        <begin position="211"/>
        <end position="250"/>
    </location>
</feature>
<dbReference type="GO" id="GO:0022627">
    <property type="term" value="C:cytosolic small ribosomal subunit"/>
    <property type="evidence" value="ECO:0007669"/>
    <property type="project" value="TreeGrafter"/>
</dbReference>
<dbReference type="InterPro" id="IPR013845">
    <property type="entry name" value="Ribosomal_eS4_central_region"/>
</dbReference>
<dbReference type="PANTHER" id="PTHR11581:SF0">
    <property type="entry name" value="SMALL RIBOSOMAL SUBUNIT PROTEIN ES4"/>
    <property type="match status" value="1"/>
</dbReference>
<feature type="domain" description="Small ribosomal subunit protein eS4 central region" evidence="5">
    <location>
        <begin position="99"/>
        <end position="158"/>
    </location>
</feature>
<evidence type="ECO:0000256" key="3">
    <source>
        <dbReference type="ARBA" id="ARBA00022980"/>
    </source>
</evidence>
<gene>
    <name evidence="7" type="ORF">MVEN_00760100</name>
</gene>
<dbReference type="Proteomes" id="UP000620124">
    <property type="component" value="Unassembled WGS sequence"/>
</dbReference>
<dbReference type="InterPro" id="IPR036986">
    <property type="entry name" value="S4_RNA-bd_sf"/>
</dbReference>